<comment type="similarity">
    <text evidence="2">Belongs to the bacterial solute-binding protein 2 family.</text>
</comment>
<sequence length="358" mass="39915">MKLFWVLVTCCFFGNVTFASTEGEKSRSANVQVLFVNPGFSDESFWGDVDKYAIAAAQSLDIQLEIIHGQRDRILTQQKLAERMKKAPEPDFVILVNEKGSGQNLLEPIAPRASKVTFALNDLTASEKRIIYANPKYAHRLLPGVFPNNYNIGYLSAQSLFSSGGSVPGDFVLISGDKNTPASINREAGATSFIMQEERVSLSQRVYGDWQESIAYEQAKVLLNRHKDIRYLWTANDHMAFGAIRALEDAGLEAGEDVFIGTINTSAEVLNALAQKQIASLSGGHFTAVGLALVKIYHYANGEPWPQRTKYNLFQPIMYPSDLFDIIKQKDWNNIDFKRIDIRANPINPFSPQLGEAQ</sequence>
<name>A0ABQ0J7A8_9VIBR</name>
<organism evidence="6 7">
    <name type="scientific">Vibrio variabilis</name>
    <dbReference type="NCBI Taxonomy" id="990271"/>
    <lineage>
        <taxon>Bacteria</taxon>
        <taxon>Pseudomonadati</taxon>
        <taxon>Pseudomonadota</taxon>
        <taxon>Gammaproteobacteria</taxon>
        <taxon>Vibrionales</taxon>
        <taxon>Vibrionaceae</taxon>
        <taxon>Vibrio</taxon>
    </lineage>
</organism>
<dbReference type="SUPFAM" id="SSF53822">
    <property type="entry name" value="Periplasmic binding protein-like I"/>
    <property type="match status" value="1"/>
</dbReference>
<dbReference type="PANTHER" id="PTHR46847">
    <property type="entry name" value="D-ALLOSE-BINDING PERIPLASMIC PROTEIN-RELATED"/>
    <property type="match status" value="1"/>
</dbReference>
<reference evidence="7" key="1">
    <citation type="submission" date="2014-09" db="EMBL/GenBank/DDBJ databases">
        <title>Vibrio variabilis JCM 19239. (C206) whole genome shotgun sequence.</title>
        <authorList>
            <person name="Sawabe T."/>
            <person name="Meirelles P."/>
            <person name="Nakanishi M."/>
            <person name="Sayaka M."/>
            <person name="Hattori M."/>
            <person name="Ohkuma M."/>
        </authorList>
    </citation>
    <scope>NUCLEOTIDE SEQUENCE [LARGE SCALE GENOMIC DNA]</scope>
    <source>
        <strain evidence="7">JCM 19239</strain>
    </source>
</reference>
<evidence type="ECO:0000256" key="2">
    <source>
        <dbReference type="ARBA" id="ARBA00007639"/>
    </source>
</evidence>
<gene>
    <name evidence="6" type="ORF">JCM19239_7247</name>
</gene>
<dbReference type="EMBL" id="BBMS01000005">
    <property type="protein sequence ID" value="GAL24647.1"/>
    <property type="molecule type" value="Genomic_DNA"/>
</dbReference>
<dbReference type="Proteomes" id="UP000029223">
    <property type="component" value="Unassembled WGS sequence"/>
</dbReference>
<protein>
    <recommendedName>
        <fullName evidence="3">Autoinducer 2-binding periplasmic protein LuxP</fullName>
    </recommendedName>
</protein>
<accession>A0ABQ0J7A8</accession>
<keyword evidence="7" id="KW-1185">Reference proteome</keyword>
<feature type="domain" description="Periplasmic binding protein" evidence="5">
    <location>
        <begin position="34"/>
        <end position="297"/>
    </location>
</feature>
<proteinExistence type="inferred from homology"/>
<evidence type="ECO:0000256" key="4">
    <source>
        <dbReference type="ARBA" id="ARBA00022729"/>
    </source>
</evidence>
<evidence type="ECO:0000313" key="7">
    <source>
        <dbReference type="Proteomes" id="UP000029223"/>
    </source>
</evidence>
<dbReference type="PANTHER" id="PTHR46847:SF2">
    <property type="entry name" value="ABC TRANSPORTER SUGAR-BINDING PROTEIN"/>
    <property type="match status" value="1"/>
</dbReference>
<dbReference type="Gene3D" id="3.40.50.2300">
    <property type="match status" value="2"/>
</dbReference>
<evidence type="ECO:0000313" key="6">
    <source>
        <dbReference type="EMBL" id="GAL24647.1"/>
    </source>
</evidence>
<dbReference type="CDD" id="cd06324">
    <property type="entry name" value="PBP1_ABC_sugar_binding-like"/>
    <property type="match status" value="1"/>
</dbReference>
<reference evidence="7" key="2">
    <citation type="submission" date="2014-09" db="EMBL/GenBank/DDBJ databases">
        <authorList>
            <consortium name="NBRP consortium"/>
            <person name="Sawabe T."/>
            <person name="Meirelles P."/>
            <person name="Nakanishi M."/>
            <person name="Sayaka M."/>
            <person name="Hattori M."/>
            <person name="Ohkuma M."/>
        </authorList>
    </citation>
    <scope>NUCLEOTIDE SEQUENCE [LARGE SCALE GENOMIC DNA]</scope>
    <source>
        <strain evidence="7">JCM 19239</strain>
    </source>
</reference>
<evidence type="ECO:0000256" key="1">
    <source>
        <dbReference type="ARBA" id="ARBA00004196"/>
    </source>
</evidence>
<comment type="subcellular location">
    <subcellularLocation>
        <location evidence="1">Cell envelope</location>
    </subcellularLocation>
</comment>
<keyword evidence="4" id="KW-0732">Signal</keyword>
<evidence type="ECO:0000256" key="3">
    <source>
        <dbReference type="ARBA" id="ARBA00022181"/>
    </source>
</evidence>
<dbReference type="InterPro" id="IPR025997">
    <property type="entry name" value="SBP_2_dom"/>
</dbReference>
<dbReference type="InterPro" id="IPR028082">
    <property type="entry name" value="Peripla_BP_I"/>
</dbReference>
<comment type="caution">
    <text evidence="6">The sequence shown here is derived from an EMBL/GenBank/DDBJ whole genome shotgun (WGS) entry which is preliminary data.</text>
</comment>
<dbReference type="Pfam" id="PF13407">
    <property type="entry name" value="Peripla_BP_4"/>
    <property type="match status" value="1"/>
</dbReference>
<evidence type="ECO:0000259" key="5">
    <source>
        <dbReference type="Pfam" id="PF13407"/>
    </source>
</evidence>